<dbReference type="Pfam" id="PF24065">
    <property type="entry name" value="REV3_N"/>
    <property type="match status" value="1"/>
</dbReference>
<proteinExistence type="predicted"/>
<dbReference type="SUPFAM" id="SSF53098">
    <property type="entry name" value="Ribonuclease H-like"/>
    <property type="match status" value="1"/>
</dbReference>
<dbReference type="InterPro" id="IPR056447">
    <property type="entry name" value="REV3_N"/>
</dbReference>
<keyword evidence="5" id="KW-1185">Reference proteome</keyword>
<gene>
    <name evidence="4" type="ORF">Anas_02875</name>
</gene>
<dbReference type="AlphaFoldDB" id="A0A5N5THQ0"/>
<dbReference type="GO" id="GO:0016035">
    <property type="term" value="C:zeta DNA polymerase complex"/>
    <property type="evidence" value="ECO:0007669"/>
    <property type="project" value="InterPro"/>
</dbReference>
<evidence type="ECO:0000313" key="4">
    <source>
        <dbReference type="EMBL" id="KAB7506184.1"/>
    </source>
</evidence>
<feature type="domain" description="DNA polymerase delta/zeta catalytic subunit N-terminal" evidence="2">
    <location>
        <begin position="73"/>
        <end position="150"/>
    </location>
</feature>
<reference evidence="4 5" key="1">
    <citation type="journal article" date="2019" name="PLoS Biol.">
        <title>Sex chromosomes control vertical transmission of feminizing Wolbachia symbionts in an isopod.</title>
        <authorList>
            <person name="Becking T."/>
            <person name="Chebbi M.A."/>
            <person name="Giraud I."/>
            <person name="Moumen B."/>
            <person name="Laverre T."/>
            <person name="Caubet Y."/>
            <person name="Peccoud J."/>
            <person name="Gilbert C."/>
            <person name="Cordaux R."/>
        </authorList>
    </citation>
    <scope>NUCLEOTIDE SEQUENCE [LARGE SCALE GENOMIC DNA]</scope>
    <source>
        <strain evidence="4">ANa2</strain>
        <tissue evidence="4">Whole body excluding digestive tract and cuticle</tissue>
    </source>
</reference>
<dbReference type="GO" id="GO:0000724">
    <property type="term" value="P:double-strand break repair via homologous recombination"/>
    <property type="evidence" value="ECO:0007669"/>
    <property type="project" value="TreeGrafter"/>
</dbReference>
<protein>
    <submittedName>
        <fullName evidence="4">Uncharacterized protein</fullName>
    </submittedName>
</protein>
<comment type="caution">
    <text evidence="4">The sequence shown here is derived from an EMBL/GenBank/DDBJ whole genome shotgun (WGS) entry which is preliminary data.</text>
</comment>
<dbReference type="PANTHER" id="PTHR45812">
    <property type="entry name" value="DNA POLYMERASE ZETA CATALYTIC SUBUNIT"/>
    <property type="match status" value="1"/>
</dbReference>
<evidence type="ECO:0000313" key="5">
    <source>
        <dbReference type="Proteomes" id="UP000326759"/>
    </source>
</evidence>
<feature type="non-terminal residue" evidence="4">
    <location>
        <position position="1"/>
    </location>
</feature>
<dbReference type="InterPro" id="IPR056435">
    <property type="entry name" value="DPOD/Z_N"/>
</dbReference>
<sequence length="403" mass="45232">TLKIQSQNDLPDIGNEDMFSLRIVAIDHYQSAPVPTLDPCYSSFRGSQILKVPVFRIFGSTPAGQKCCLHIHGAFPYILVPHDGSEDLSNLPYRMALSLDKAINISMGHAESNSQHVFKILPVSGIPFYGFHSKNHTFLKIFFYNPLIVKKAAELLQNGAVLSRPFQPYETHVPYALQFMIDNNLHGMNYIHLASFKFRRDNSKITSATHTTEDSISPLFFESVKSHESATSGNTAQNNVSPKEKQTDTSYIQPSLCIWNHSSIPEHLWLPEDVIKISCCELEVDGLSVDILNRSQLSAGGPSSNPGLCYIWEDEIARQKNKGSTLEDLLPPDSPPREHVEPSQSELFFKDILKKKLKNLEPRTKYDTPRIHENMPIATDINSQIEAAISPHECSTQVFQDVS</sequence>
<dbReference type="Proteomes" id="UP000326759">
    <property type="component" value="Unassembled WGS sequence"/>
</dbReference>
<accession>A0A5N5THQ0</accession>
<dbReference type="InterPro" id="IPR030559">
    <property type="entry name" value="PolZ_Rev3"/>
</dbReference>
<dbReference type="Gene3D" id="3.30.342.10">
    <property type="entry name" value="DNA Polymerase, chain B, domain 1"/>
    <property type="match status" value="1"/>
</dbReference>
<organism evidence="4 5">
    <name type="scientific">Armadillidium nasatum</name>
    <dbReference type="NCBI Taxonomy" id="96803"/>
    <lineage>
        <taxon>Eukaryota</taxon>
        <taxon>Metazoa</taxon>
        <taxon>Ecdysozoa</taxon>
        <taxon>Arthropoda</taxon>
        <taxon>Crustacea</taxon>
        <taxon>Multicrustacea</taxon>
        <taxon>Malacostraca</taxon>
        <taxon>Eumalacostraca</taxon>
        <taxon>Peracarida</taxon>
        <taxon>Isopoda</taxon>
        <taxon>Oniscidea</taxon>
        <taxon>Crinocheta</taxon>
        <taxon>Armadillidiidae</taxon>
        <taxon>Armadillidium</taxon>
    </lineage>
</organism>
<dbReference type="EMBL" id="SEYY01000951">
    <property type="protein sequence ID" value="KAB7506184.1"/>
    <property type="molecule type" value="Genomic_DNA"/>
</dbReference>
<feature type="domain" description="DNA polymerase zeta catalytic subunit N-terminal" evidence="3">
    <location>
        <begin position="18"/>
        <end position="72"/>
    </location>
</feature>
<dbReference type="Pfam" id="PF24055">
    <property type="entry name" value="POL3_N"/>
    <property type="match status" value="1"/>
</dbReference>
<dbReference type="GO" id="GO:0005634">
    <property type="term" value="C:nucleus"/>
    <property type="evidence" value="ECO:0007669"/>
    <property type="project" value="TreeGrafter"/>
</dbReference>
<evidence type="ECO:0000259" key="3">
    <source>
        <dbReference type="Pfam" id="PF24065"/>
    </source>
</evidence>
<dbReference type="GO" id="GO:0003887">
    <property type="term" value="F:DNA-directed DNA polymerase activity"/>
    <property type="evidence" value="ECO:0007669"/>
    <property type="project" value="UniProtKB-EC"/>
</dbReference>
<name>A0A5N5THQ0_9CRUS</name>
<dbReference type="OrthoDB" id="2414538at2759"/>
<comment type="catalytic activity">
    <reaction evidence="1">
        <text>DNA(n) + a 2'-deoxyribonucleoside 5'-triphosphate = DNA(n+1) + diphosphate</text>
        <dbReference type="Rhea" id="RHEA:22508"/>
        <dbReference type="Rhea" id="RHEA-COMP:17339"/>
        <dbReference type="Rhea" id="RHEA-COMP:17340"/>
        <dbReference type="ChEBI" id="CHEBI:33019"/>
        <dbReference type="ChEBI" id="CHEBI:61560"/>
        <dbReference type="ChEBI" id="CHEBI:173112"/>
        <dbReference type="EC" id="2.7.7.7"/>
    </reaction>
</comment>
<dbReference type="PANTHER" id="PTHR45812:SF1">
    <property type="entry name" value="DNA POLYMERASE ZETA CATALYTIC SUBUNIT"/>
    <property type="match status" value="1"/>
</dbReference>
<dbReference type="GO" id="GO:0042276">
    <property type="term" value="P:error-prone translesion synthesis"/>
    <property type="evidence" value="ECO:0007669"/>
    <property type="project" value="TreeGrafter"/>
</dbReference>
<evidence type="ECO:0000256" key="1">
    <source>
        <dbReference type="ARBA" id="ARBA00049244"/>
    </source>
</evidence>
<dbReference type="InterPro" id="IPR012337">
    <property type="entry name" value="RNaseH-like_sf"/>
</dbReference>
<evidence type="ECO:0000259" key="2">
    <source>
        <dbReference type="Pfam" id="PF24055"/>
    </source>
</evidence>